<evidence type="ECO:0000313" key="1">
    <source>
        <dbReference type="EMBL" id="SMB96820.1"/>
    </source>
</evidence>
<accession>A0A1W1VUB5</accession>
<proteinExistence type="predicted"/>
<name>A0A1W1VUB5_9FIRM</name>
<dbReference type="AlphaFoldDB" id="A0A1W1VUB5"/>
<gene>
    <name evidence="1" type="ORF">SAMN00808754_1672</name>
</gene>
<dbReference type="RefSeq" id="WP_157109879.1">
    <property type="nucleotide sequence ID" value="NZ_LT838272.1"/>
</dbReference>
<dbReference type="STRING" id="698762.SAMN00808754_1672"/>
<protein>
    <submittedName>
        <fullName evidence="1">Uncharacterized protein</fullName>
    </submittedName>
</protein>
<reference evidence="1 2" key="1">
    <citation type="submission" date="2017-04" db="EMBL/GenBank/DDBJ databases">
        <authorList>
            <person name="Afonso C.L."/>
            <person name="Miller P.J."/>
            <person name="Scott M.A."/>
            <person name="Spackman E."/>
            <person name="Goraichik I."/>
            <person name="Dimitrov K.M."/>
            <person name="Suarez D.L."/>
            <person name="Swayne D.E."/>
        </authorList>
    </citation>
    <scope>NUCLEOTIDE SEQUENCE [LARGE SCALE GENOMIC DNA]</scope>
    <source>
        <strain evidence="1 2">ToBE</strain>
    </source>
</reference>
<sequence length="82" mass="9264">MSGLSWRVRLLVGLPEEVERQANEWLAGLEGAEQVWVKHWGANPVSLLLLVRLKVADTKTAGLEVRRQPAEEDDEIAKLFPF</sequence>
<organism evidence="1 2">
    <name type="scientific">Thermanaeromonas toyohensis ToBE</name>
    <dbReference type="NCBI Taxonomy" id="698762"/>
    <lineage>
        <taxon>Bacteria</taxon>
        <taxon>Bacillati</taxon>
        <taxon>Bacillota</taxon>
        <taxon>Clostridia</taxon>
        <taxon>Neomoorellales</taxon>
        <taxon>Neomoorellaceae</taxon>
        <taxon>Thermanaeromonas</taxon>
    </lineage>
</organism>
<dbReference type="EMBL" id="LT838272">
    <property type="protein sequence ID" value="SMB96820.1"/>
    <property type="molecule type" value="Genomic_DNA"/>
</dbReference>
<evidence type="ECO:0000313" key="2">
    <source>
        <dbReference type="Proteomes" id="UP000192569"/>
    </source>
</evidence>
<keyword evidence="2" id="KW-1185">Reference proteome</keyword>
<dbReference type="Proteomes" id="UP000192569">
    <property type="component" value="Chromosome I"/>
</dbReference>